<evidence type="ECO:0000313" key="6">
    <source>
        <dbReference type="Proteomes" id="UP000034852"/>
    </source>
</evidence>
<keyword evidence="2 3" id="KW-0560">Oxidoreductase</keyword>
<proteinExistence type="inferred from homology"/>
<accession>A0A0G0HBF8</accession>
<evidence type="ECO:0000256" key="3">
    <source>
        <dbReference type="RuleBase" id="RU003880"/>
    </source>
</evidence>
<evidence type="ECO:0000256" key="2">
    <source>
        <dbReference type="ARBA" id="ARBA00023002"/>
    </source>
</evidence>
<dbReference type="Proteomes" id="UP000034852">
    <property type="component" value="Unassembled WGS sequence"/>
</dbReference>
<keyword evidence="1 3" id="KW-0285">Flavoprotein</keyword>
<dbReference type="AlphaFoldDB" id="A0A0G0HBF8"/>
<feature type="domain" description="FAD/NAD(P)-binding" evidence="4">
    <location>
        <begin position="5"/>
        <end position="292"/>
    </location>
</feature>
<dbReference type="PRINTS" id="PR00469">
    <property type="entry name" value="PNDRDTASEII"/>
</dbReference>
<dbReference type="EC" id="1.8.1.9" evidence="3"/>
<evidence type="ECO:0000256" key="1">
    <source>
        <dbReference type="ARBA" id="ARBA00022630"/>
    </source>
</evidence>
<gene>
    <name evidence="5" type="ORF">US52_C0014G0010</name>
</gene>
<dbReference type="GO" id="GO:0019430">
    <property type="term" value="P:removal of superoxide radicals"/>
    <property type="evidence" value="ECO:0007669"/>
    <property type="project" value="UniProtKB-UniRule"/>
</dbReference>
<name>A0A0G0HBF8_9BACT</name>
<comment type="cofactor">
    <cofactor evidence="3">
        <name>FAD</name>
        <dbReference type="ChEBI" id="CHEBI:57692"/>
    </cofactor>
</comment>
<dbReference type="InterPro" id="IPR050097">
    <property type="entry name" value="Ferredoxin-NADP_redctase_2"/>
</dbReference>
<dbReference type="PRINTS" id="PR00368">
    <property type="entry name" value="FADPNR"/>
</dbReference>
<dbReference type="InterPro" id="IPR036188">
    <property type="entry name" value="FAD/NAD-bd_sf"/>
</dbReference>
<evidence type="ECO:0000259" key="4">
    <source>
        <dbReference type="Pfam" id="PF07992"/>
    </source>
</evidence>
<dbReference type="GO" id="GO:0004791">
    <property type="term" value="F:thioredoxin-disulfide reductase (NADPH) activity"/>
    <property type="evidence" value="ECO:0007669"/>
    <property type="project" value="UniProtKB-UniRule"/>
</dbReference>
<comment type="similarity">
    <text evidence="3">Belongs to the class-II pyridine nucleotide-disulfide oxidoreductase family.</text>
</comment>
<dbReference type="InterPro" id="IPR005982">
    <property type="entry name" value="Thioredox_Rdtase"/>
</dbReference>
<protein>
    <recommendedName>
        <fullName evidence="3">Thioredoxin reductase</fullName>
        <ecNumber evidence="3">1.8.1.9</ecNumber>
    </recommendedName>
</protein>
<dbReference type="Gene3D" id="3.50.50.60">
    <property type="entry name" value="FAD/NAD(P)-binding domain"/>
    <property type="match status" value="2"/>
</dbReference>
<comment type="caution">
    <text evidence="5">The sequence shown here is derived from an EMBL/GenBank/DDBJ whole genome shotgun (WGS) entry which is preliminary data.</text>
</comment>
<reference evidence="5 6" key="1">
    <citation type="journal article" date="2015" name="Nature">
        <title>rRNA introns, odd ribosomes, and small enigmatic genomes across a large radiation of phyla.</title>
        <authorList>
            <person name="Brown C.T."/>
            <person name="Hug L.A."/>
            <person name="Thomas B.C."/>
            <person name="Sharon I."/>
            <person name="Castelle C.J."/>
            <person name="Singh A."/>
            <person name="Wilkins M.J."/>
            <person name="Williams K.H."/>
            <person name="Banfield J.F."/>
        </authorList>
    </citation>
    <scope>NUCLEOTIDE SEQUENCE [LARGE SCALE GENOMIC DNA]</scope>
</reference>
<dbReference type="NCBIfam" id="TIGR01292">
    <property type="entry name" value="TRX_reduct"/>
    <property type="match status" value="1"/>
</dbReference>
<dbReference type="InterPro" id="IPR023753">
    <property type="entry name" value="FAD/NAD-binding_dom"/>
</dbReference>
<dbReference type="GO" id="GO:0005737">
    <property type="term" value="C:cytoplasm"/>
    <property type="evidence" value="ECO:0007669"/>
    <property type="project" value="InterPro"/>
</dbReference>
<evidence type="ECO:0000313" key="5">
    <source>
        <dbReference type="EMBL" id="KKQ35865.1"/>
    </source>
</evidence>
<comment type="catalytic activity">
    <reaction evidence="3">
        <text>[thioredoxin]-dithiol + NADP(+) = [thioredoxin]-disulfide + NADPH + H(+)</text>
        <dbReference type="Rhea" id="RHEA:20345"/>
        <dbReference type="Rhea" id="RHEA-COMP:10698"/>
        <dbReference type="Rhea" id="RHEA-COMP:10700"/>
        <dbReference type="ChEBI" id="CHEBI:15378"/>
        <dbReference type="ChEBI" id="CHEBI:29950"/>
        <dbReference type="ChEBI" id="CHEBI:50058"/>
        <dbReference type="ChEBI" id="CHEBI:57783"/>
        <dbReference type="ChEBI" id="CHEBI:58349"/>
        <dbReference type="EC" id="1.8.1.9"/>
    </reaction>
</comment>
<dbReference type="PATRIC" id="fig|1619087.5.peg.219"/>
<keyword evidence="3" id="KW-0274">FAD</keyword>
<dbReference type="EMBL" id="LBTH01000014">
    <property type="protein sequence ID" value="KKQ35865.1"/>
    <property type="molecule type" value="Genomic_DNA"/>
</dbReference>
<dbReference type="SUPFAM" id="SSF51905">
    <property type="entry name" value="FAD/NAD(P)-binding domain"/>
    <property type="match status" value="1"/>
</dbReference>
<keyword evidence="3" id="KW-0676">Redox-active center</keyword>
<sequence>MEKLNLVIIGSGPAGLTAAIYAARAGLSPIIFAGANIGGQLMQTTMVENFPGFEKGILGPELMQKMVKQAENMGSKLKYEAIDKVDFSKRPFKLWAGNNSYEAKSVIIATGAVPKRLGLDAEMKLLGRGVSNCATCDGAFYKDKVVAVVGGGSVAFEDANYMTRHAKKVYLIHRRDEFKAEKVLIDRAKASGKIEFLLNYEVKEILGKEKLTGIVLQSTKVSSETKELKLDGLFTAIGYIPKTDIFKGQVELDEKGYIAAKQKSMTSVEGVFVAGDAEDFMYRQAITAAGDGCRAAMDLEEWYSRQT</sequence>
<comment type="subunit">
    <text evidence="3">Homodimer.</text>
</comment>
<dbReference type="Pfam" id="PF07992">
    <property type="entry name" value="Pyr_redox_2"/>
    <property type="match status" value="1"/>
</dbReference>
<dbReference type="PANTHER" id="PTHR48105">
    <property type="entry name" value="THIOREDOXIN REDUCTASE 1-RELATED-RELATED"/>
    <property type="match status" value="1"/>
</dbReference>
<organism evidence="5 6">
    <name type="scientific">candidate division WS6 bacterium GW2011_GWA2_37_6</name>
    <dbReference type="NCBI Taxonomy" id="1619087"/>
    <lineage>
        <taxon>Bacteria</taxon>
        <taxon>Candidatus Dojkabacteria</taxon>
    </lineage>
</organism>